<organism evidence="2 3">
    <name type="scientific">Aeribacillus pallidus</name>
    <dbReference type="NCBI Taxonomy" id="33936"/>
    <lineage>
        <taxon>Bacteria</taxon>
        <taxon>Bacillati</taxon>
        <taxon>Bacillota</taxon>
        <taxon>Bacilli</taxon>
        <taxon>Bacillales</taxon>
        <taxon>Bacillaceae</taxon>
        <taxon>Aeribacillus</taxon>
    </lineage>
</organism>
<evidence type="ECO:0000256" key="1">
    <source>
        <dbReference type="SAM" id="Coils"/>
    </source>
</evidence>
<reference evidence="2 3" key="1">
    <citation type="submission" date="2016-04" db="EMBL/GenBank/DDBJ databases">
        <title>Draft genome sequence of Aeribacillus pallidus 8m3 from petroleum reservoir.</title>
        <authorList>
            <person name="Poltaraus A.B."/>
            <person name="Nazina T.N."/>
            <person name="Tourova T.P."/>
            <person name="Malakho S.M."/>
            <person name="Korshunova A.V."/>
            <person name="Sokolova D.S."/>
        </authorList>
    </citation>
    <scope>NUCLEOTIDE SEQUENCE [LARGE SCALE GENOMIC DNA]</scope>
    <source>
        <strain evidence="2 3">8m3</strain>
    </source>
</reference>
<keyword evidence="3" id="KW-1185">Reference proteome</keyword>
<feature type="coiled-coil region" evidence="1">
    <location>
        <begin position="40"/>
        <end position="67"/>
    </location>
</feature>
<proteinExistence type="predicted"/>
<dbReference type="EMBL" id="LWBR01000014">
    <property type="protein sequence ID" value="KZN96811.1"/>
    <property type="molecule type" value="Genomic_DNA"/>
</dbReference>
<dbReference type="OrthoDB" id="2885897at2"/>
<comment type="caution">
    <text evidence="2">The sequence shown here is derived from an EMBL/GenBank/DDBJ whole genome shotgun (WGS) entry which is preliminary data.</text>
</comment>
<dbReference type="AlphaFoldDB" id="A0A164A8G4"/>
<dbReference type="Proteomes" id="UP000076476">
    <property type="component" value="Unassembled WGS sequence"/>
</dbReference>
<name>A0A164A8G4_9BACI</name>
<dbReference type="STRING" id="33936.AZI98_06720"/>
<evidence type="ECO:0000313" key="3">
    <source>
        <dbReference type="Proteomes" id="UP000076476"/>
    </source>
</evidence>
<keyword evidence="1" id="KW-0175">Coiled coil</keyword>
<protein>
    <submittedName>
        <fullName evidence="2">Uncharacterized protein</fullName>
    </submittedName>
</protein>
<accession>A0A164A8G4</accession>
<dbReference type="GeneID" id="301125429"/>
<gene>
    <name evidence="2" type="ORF">AZI98_06720</name>
</gene>
<sequence length="68" mass="8225">MGKKGFKKGNMNKLEKEFVKWIEGMYKEHDKVQQKCSSWMMKKDRELLDLEKTAAKFEKEIEKIEKQI</sequence>
<dbReference type="RefSeq" id="WP_063387515.1">
    <property type="nucleotide sequence ID" value="NZ_LVHY01000086.1"/>
</dbReference>
<accession>A0A165Y7Q6</accession>
<evidence type="ECO:0000313" key="2">
    <source>
        <dbReference type="EMBL" id="KZN96811.1"/>
    </source>
</evidence>